<dbReference type="InterPro" id="IPR013325">
    <property type="entry name" value="RNA_pol_sigma_r2"/>
</dbReference>
<dbReference type="Gene3D" id="1.10.1740.10">
    <property type="match status" value="1"/>
</dbReference>
<evidence type="ECO:0000259" key="7">
    <source>
        <dbReference type="Pfam" id="PF08281"/>
    </source>
</evidence>
<evidence type="ECO:0000256" key="3">
    <source>
        <dbReference type="ARBA" id="ARBA00023082"/>
    </source>
</evidence>
<accession>A0A2H5X9P0</accession>
<evidence type="ECO:0000256" key="2">
    <source>
        <dbReference type="ARBA" id="ARBA00023015"/>
    </source>
</evidence>
<evidence type="ECO:0000256" key="4">
    <source>
        <dbReference type="ARBA" id="ARBA00023163"/>
    </source>
</evidence>
<proteinExistence type="inferred from homology"/>
<comment type="similarity">
    <text evidence="1">Belongs to the sigma-70 factor family. ECF subfamily.</text>
</comment>
<dbReference type="SUPFAM" id="SSF88946">
    <property type="entry name" value="Sigma2 domain of RNA polymerase sigma factors"/>
    <property type="match status" value="1"/>
</dbReference>
<protein>
    <submittedName>
        <fullName evidence="8">ECF RNA polymerase sigma factor SigW</fullName>
    </submittedName>
</protein>
<feature type="domain" description="RNA polymerase sigma-70 region 2" evidence="6">
    <location>
        <begin position="25"/>
        <end position="89"/>
    </location>
</feature>
<dbReference type="InterPro" id="IPR014284">
    <property type="entry name" value="RNA_pol_sigma-70_dom"/>
</dbReference>
<dbReference type="InterPro" id="IPR013324">
    <property type="entry name" value="RNA_pol_sigma_r3/r4-like"/>
</dbReference>
<dbReference type="AlphaFoldDB" id="A0A2H5X9P0"/>
<gene>
    <name evidence="8" type="primary">sigW_1</name>
    <name evidence="8" type="ORF">HRbin17_00380</name>
</gene>
<organism evidence="8 9">
    <name type="scientific">Candidatus Fervidibacter japonicus</name>
    <dbReference type="NCBI Taxonomy" id="2035412"/>
    <lineage>
        <taxon>Bacteria</taxon>
        <taxon>Candidatus Fervidibacterota</taxon>
        <taxon>Candidatus Fervidibacter</taxon>
    </lineage>
</organism>
<keyword evidence="2" id="KW-0805">Transcription regulation</keyword>
<evidence type="ECO:0000313" key="8">
    <source>
        <dbReference type="EMBL" id="GBC97885.1"/>
    </source>
</evidence>
<reference evidence="9" key="1">
    <citation type="submission" date="2017-09" db="EMBL/GenBank/DDBJ databases">
        <title>Metaegenomics of thermophilic ammonia-oxidizing enrichment culture.</title>
        <authorList>
            <person name="Kato S."/>
            <person name="Suzuki K."/>
        </authorList>
    </citation>
    <scope>NUCLEOTIDE SEQUENCE [LARGE SCALE GENOMIC DNA]</scope>
</reference>
<dbReference type="NCBIfam" id="TIGR02937">
    <property type="entry name" value="sigma70-ECF"/>
    <property type="match status" value="1"/>
</dbReference>
<evidence type="ECO:0000256" key="5">
    <source>
        <dbReference type="SAM" id="MobiDB-lite"/>
    </source>
</evidence>
<evidence type="ECO:0000313" key="9">
    <source>
        <dbReference type="Proteomes" id="UP000236173"/>
    </source>
</evidence>
<dbReference type="Pfam" id="PF08281">
    <property type="entry name" value="Sigma70_r4_2"/>
    <property type="match status" value="1"/>
</dbReference>
<keyword evidence="4" id="KW-0804">Transcription</keyword>
<dbReference type="Pfam" id="PF04542">
    <property type="entry name" value="Sigma70_r2"/>
    <property type="match status" value="1"/>
</dbReference>
<dbReference type="InterPro" id="IPR036388">
    <property type="entry name" value="WH-like_DNA-bd_sf"/>
</dbReference>
<name>A0A2H5X9P0_9BACT</name>
<dbReference type="PANTHER" id="PTHR43133">
    <property type="entry name" value="RNA POLYMERASE ECF-TYPE SIGMA FACTO"/>
    <property type="match status" value="1"/>
</dbReference>
<dbReference type="GO" id="GO:0016987">
    <property type="term" value="F:sigma factor activity"/>
    <property type="evidence" value="ECO:0007669"/>
    <property type="project" value="UniProtKB-KW"/>
</dbReference>
<dbReference type="SUPFAM" id="SSF88659">
    <property type="entry name" value="Sigma3 and sigma4 domains of RNA polymerase sigma factors"/>
    <property type="match status" value="1"/>
</dbReference>
<feature type="compositionally biased region" description="Acidic residues" evidence="5">
    <location>
        <begin position="96"/>
        <end position="109"/>
    </location>
</feature>
<dbReference type="GO" id="GO:0003677">
    <property type="term" value="F:DNA binding"/>
    <property type="evidence" value="ECO:0007669"/>
    <property type="project" value="InterPro"/>
</dbReference>
<feature type="domain" description="RNA polymerase sigma factor 70 region 4 type 2" evidence="7">
    <location>
        <begin position="132"/>
        <end position="184"/>
    </location>
</feature>
<dbReference type="EMBL" id="BEHT01000003">
    <property type="protein sequence ID" value="GBC97885.1"/>
    <property type="molecule type" value="Genomic_DNA"/>
</dbReference>
<dbReference type="CDD" id="cd06171">
    <property type="entry name" value="Sigma70_r4"/>
    <property type="match status" value="1"/>
</dbReference>
<feature type="region of interest" description="Disordered" evidence="5">
    <location>
        <begin position="89"/>
        <end position="109"/>
    </location>
</feature>
<evidence type="ECO:0000256" key="1">
    <source>
        <dbReference type="ARBA" id="ARBA00010641"/>
    </source>
</evidence>
<dbReference type="Proteomes" id="UP000236173">
    <property type="component" value="Unassembled WGS sequence"/>
</dbReference>
<dbReference type="InterPro" id="IPR007627">
    <property type="entry name" value="RNA_pol_sigma70_r2"/>
</dbReference>
<dbReference type="Gene3D" id="1.10.10.10">
    <property type="entry name" value="Winged helix-like DNA-binding domain superfamily/Winged helix DNA-binding domain"/>
    <property type="match status" value="1"/>
</dbReference>
<dbReference type="PANTHER" id="PTHR43133:SF51">
    <property type="entry name" value="RNA POLYMERASE SIGMA FACTOR"/>
    <property type="match status" value="1"/>
</dbReference>
<dbReference type="GO" id="GO:0006352">
    <property type="term" value="P:DNA-templated transcription initiation"/>
    <property type="evidence" value="ECO:0007669"/>
    <property type="project" value="InterPro"/>
</dbReference>
<keyword evidence="3" id="KW-0731">Sigma factor</keyword>
<sequence length="192" mass="22099">MADRKPVREWVLAAQKGDKSAFEELFRLFHGTVYNTALQILNDPDDAADVTQDAFLRAWEQLPKLTAPEAFRNWLLTITVNLCRSRLRKPEPATESLDEPVETEGVEDEGEWQLPDESVDIEEAVIQRELARLVRRAVAELPLAFREVVTLHYFEGLDIADIAKILKVPIGTVKSRLARAREQLRRKLERWL</sequence>
<dbReference type="InterPro" id="IPR013249">
    <property type="entry name" value="RNA_pol_sigma70_r4_t2"/>
</dbReference>
<comment type="caution">
    <text evidence="8">The sequence shown here is derived from an EMBL/GenBank/DDBJ whole genome shotgun (WGS) entry which is preliminary data.</text>
</comment>
<evidence type="ECO:0000259" key="6">
    <source>
        <dbReference type="Pfam" id="PF04542"/>
    </source>
</evidence>
<dbReference type="InterPro" id="IPR039425">
    <property type="entry name" value="RNA_pol_sigma-70-like"/>
</dbReference>